<dbReference type="SUPFAM" id="SSF51604">
    <property type="entry name" value="Enolase C-terminal domain-like"/>
    <property type="match status" value="1"/>
</dbReference>
<dbReference type="Gene3D" id="3.30.390.10">
    <property type="entry name" value="Enolase-like, N-terminal domain"/>
    <property type="match status" value="1"/>
</dbReference>
<dbReference type="GO" id="GO:0009063">
    <property type="term" value="P:amino acid catabolic process"/>
    <property type="evidence" value="ECO:0007669"/>
    <property type="project" value="InterPro"/>
</dbReference>
<evidence type="ECO:0000256" key="3">
    <source>
        <dbReference type="ARBA" id="ARBA00023235"/>
    </source>
</evidence>
<dbReference type="SFLD" id="SFLDF00009">
    <property type="entry name" value="o-succinylbenzoate_synthase"/>
    <property type="match status" value="1"/>
</dbReference>
<keyword evidence="5" id="KW-0614">Plasmid</keyword>
<keyword evidence="6" id="KW-1185">Reference proteome</keyword>
<dbReference type="InterPro" id="IPR013342">
    <property type="entry name" value="Mandelate_racemase_C"/>
</dbReference>
<dbReference type="PANTHER" id="PTHR48073:SF2">
    <property type="entry name" value="O-SUCCINYLBENZOATE SYNTHASE"/>
    <property type="match status" value="1"/>
</dbReference>
<sequence>MRDGSDVNAMARVVAAEVFEIEAALVTPYKLSEGTLVSTRAVLLKLTDADGVEGWGEANPYDTFTGGTASDAARALKETLLPAVMGSSAPTPGCIDEELDTRLAGHLSAKGAVTMALLDILGKRLRVPVATLLGGALRESLPVLWPLSNGTPEEDIRVIDQRIEQGFSSFMLKMGTSPIRSEIQRVADLEARYGSRITLIADANEGWNREEAREFLKGVSGSRLAFVEQPLEKSDLEGAASLARDSRLAISADEAVAGLSHAARIGSVGAASVFSVKSSKNGGPLRAQRIAAVAQAFGIRCYMNSMIEFGVTQAASLQHAVTIGNLVDVGHAFMSTLRLAEDPTDFSSLVRKGVVHLPERAGLGVEVDESHVRRMAVSGFHLRSPQ</sequence>
<accession>A0A1I9YUN7</accession>
<dbReference type="Gene3D" id="3.20.20.120">
    <property type="entry name" value="Enolase-like C-terminal domain"/>
    <property type="match status" value="1"/>
</dbReference>
<evidence type="ECO:0000313" key="5">
    <source>
        <dbReference type="EMBL" id="APA90593.1"/>
    </source>
</evidence>
<evidence type="ECO:0000256" key="2">
    <source>
        <dbReference type="ARBA" id="ARBA00022723"/>
    </source>
</evidence>
<dbReference type="OrthoDB" id="8609034at2"/>
<geneLocation type="plasmid" evidence="5 6">
    <name>pl2WSM5005</name>
</geneLocation>
<protein>
    <submittedName>
        <fullName evidence="5">Mandelate racemase</fullName>
    </submittedName>
</protein>
<proteinExistence type="inferred from homology"/>
<feature type="domain" description="Mandelate racemase/muconate lactonizing enzyme C-terminal" evidence="4">
    <location>
        <begin position="152"/>
        <end position="249"/>
    </location>
</feature>
<dbReference type="GO" id="GO:0046872">
    <property type="term" value="F:metal ion binding"/>
    <property type="evidence" value="ECO:0007669"/>
    <property type="project" value="UniProtKB-KW"/>
</dbReference>
<organism evidence="5 6">
    <name type="scientific">Paraburkholderia sprentiae WSM5005</name>
    <dbReference type="NCBI Taxonomy" id="754502"/>
    <lineage>
        <taxon>Bacteria</taxon>
        <taxon>Pseudomonadati</taxon>
        <taxon>Pseudomonadota</taxon>
        <taxon>Betaproteobacteria</taxon>
        <taxon>Burkholderiales</taxon>
        <taxon>Burkholderiaceae</taxon>
        <taxon>Paraburkholderia</taxon>
    </lineage>
</organism>
<dbReference type="SMART" id="SM00922">
    <property type="entry name" value="MR_MLE"/>
    <property type="match status" value="1"/>
</dbReference>
<dbReference type="PROSITE" id="PS00909">
    <property type="entry name" value="MR_MLE_2"/>
    <property type="match status" value="1"/>
</dbReference>
<name>A0A1I9YUN7_9BURK</name>
<dbReference type="Proteomes" id="UP000179860">
    <property type="component" value="Plasmid pl2WSM5005"/>
</dbReference>
<dbReference type="SFLD" id="SFLDS00001">
    <property type="entry name" value="Enolase"/>
    <property type="match status" value="1"/>
</dbReference>
<keyword evidence="3" id="KW-0413">Isomerase</keyword>
<comment type="similarity">
    <text evidence="1">Belongs to the mandelate racemase/muconate lactonizing enzyme family.</text>
</comment>
<keyword evidence="2" id="KW-0479">Metal-binding</keyword>
<dbReference type="SFLD" id="SFLDG00180">
    <property type="entry name" value="muconate_cycloisomerase"/>
    <property type="match status" value="1"/>
</dbReference>
<dbReference type="PANTHER" id="PTHR48073">
    <property type="entry name" value="O-SUCCINYLBENZOATE SYNTHASE-RELATED"/>
    <property type="match status" value="1"/>
</dbReference>
<dbReference type="Pfam" id="PF02746">
    <property type="entry name" value="MR_MLE_N"/>
    <property type="match status" value="1"/>
</dbReference>
<gene>
    <name evidence="5" type="ORF">BJG93_34195</name>
</gene>
<dbReference type="InterPro" id="IPR013341">
    <property type="entry name" value="Mandelate_racemase_N_dom"/>
</dbReference>
<dbReference type="SUPFAM" id="SSF54826">
    <property type="entry name" value="Enolase N-terminal domain-like"/>
    <property type="match status" value="1"/>
</dbReference>
<reference evidence="5" key="1">
    <citation type="submission" date="2016-09" db="EMBL/GenBank/DDBJ databases">
        <title>The Complete Genome of Burkholderia sprentiae wsm5005.</title>
        <authorList>
            <person name="De Meyer S."/>
            <person name="Wang P."/>
            <person name="Terpolilli J."/>
        </authorList>
    </citation>
    <scope>NUCLEOTIDE SEQUENCE [LARGE SCALE GENOMIC DNA]</scope>
    <source>
        <strain evidence="5">WSM5005</strain>
        <plasmid evidence="5">pl2WSM5005</plasmid>
    </source>
</reference>
<dbReference type="InterPro" id="IPR029065">
    <property type="entry name" value="Enolase_C-like"/>
</dbReference>
<reference evidence="5" key="2">
    <citation type="submission" date="2021-06" db="EMBL/GenBank/DDBJ databases">
        <authorList>
            <person name="Rogers T.H."/>
            <person name="Ramsay J.P."/>
            <person name="Wang P."/>
            <person name="Terpolilli J."/>
        </authorList>
    </citation>
    <scope>NUCLEOTIDE SEQUENCE [LARGE SCALE GENOMIC DNA]</scope>
    <source>
        <strain evidence="5">WSM5005</strain>
        <plasmid evidence="5">pl2WSM5005</plasmid>
    </source>
</reference>
<dbReference type="AlphaFoldDB" id="A0A1I9YUN7"/>
<dbReference type="InterPro" id="IPR036849">
    <property type="entry name" value="Enolase-like_C_sf"/>
</dbReference>
<dbReference type="Pfam" id="PF13378">
    <property type="entry name" value="MR_MLE_C"/>
    <property type="match status" value="1"/>
</dbReference>
<evidence type="ECO:0000259" key="4">
    <source>
        <dbReference type="SMART" id="SM00922"/>
    </source>
</evidence>
<dbReference type="GO" id="GO:0006518">
    <property type="term" value="P:peptide metabolic process"/>
    <property type="evidence" value="ECO:0007669"/>
    <property type="project" value="UniProtKB-ARBA"/>
</dbReference>
<dbReference type="KEGG" id="pspw:BJG93_34195"/>
<dbReference type="InterPro" id="IPR029017">
    <property type="entry name" value="Enolase-like_N"/>
</dbReference>
<evidence type="ECO:0000256" key="1">
    <source>
        <dbReference type="ARBA" id="ARBA00008031"/>
    </source>
</evidence>
<dbReference type="InterPro" id="IPR018110">
    <property type="entry name" value="Mandel_Rmase/mucon_lact_enz_CS"/>
</dbReference>
<evidence type="ECO:0000313" key="6">
    <source>
        <dbReference type="Proteomes" id="UP000179860"/>
    </source>
</evidence>
<dbReference type="RefSeq" id="WP_027193714.1">
    <property type="nucleotide sequence ID" value="NZ_CP017565.2"/>
</dbReference>
<dbReference type="GO" id="GO:0016854">
    <property type="term" value="F:racemase and epimerase activity"/>
    <property type="evidence" value="ECO:0007669"/>
    <property type="project" value="UniProtKB-ARBA"/>
</dbReference>
<dbReference type="EMBL" id="CP017565">
    <property type="protein sequence ID" value="APA90593.1"/>
    <property type="molecule type" value="Genomic_DNA"/>
</dbReference>